<proteinExistence type="predicted"/>
<name>A0A8K0QVR4_9PLEO</name>
<evidence type="ECO:0000313" key="2">
    <source>
        <dbReference type="Proteomes" id="UP000813461"/>
    </source>
</evidence>
<accession>A0A8K0QVR4</accession>
<evidence type="ECO:0000313" key="1">
    <source>
        <dbReference type="EMBL" id="KAH7071643.1"/>
    </source>
</evidence>
<organism evidence="1 2">
    <name type="scientific">Paraphoma chrysanthemicola</name>
    <dbReference type="NCBI Taxonomy" id="798071"/>
    <lineage>
        <taxon>Eukaryota</taxon>
        <taxon>Fungi</taxon>
        <taxon>Dikarya</taxon>
        <taxon>Ascomycota</taxon>
        <taxon>Pezizomycotina</taxon>
        <taxon>Dothideomycetes</taxon>
        <taxon>Pleosporomycetidae</taxon>
        <taxon>Pleosporales</taxon>
        <taxon>Pleosporineae</taxon>
        <taxon>Phaeosphaeriaceae</taxon>
        <taxon>Paraphoma</taxon>
    </lineage>
</organism>
<gene>
    <name evidence="1" type="ORF">FB567DRAFT_538553</name>
</gene>
<sequence>MPIGFFWYGASTGRNHRYELDEFADFSASAKATSRVVSYLSAFILPIFAPTLYEEMVKWIWKQYLDSRCALMGMPHISGLVVASKGRSGTRRTRTGRKTR</sequence>
<keyword evidence="2" id="KW-1185">Reference proteome</keyword>
<dbReference type="AlphaFoldDB" id="A0A8K0QVR4"/>
<protein>
    <submittedName>
        <fullName evidence="1">Uncharacterized protein</fullName>
    </submittedName>
</protein>
<dbReference type="EMBL" id="JAGMVJ010000024">
    <property type="protein sequence ID" value="KAH7071643.1"/>
    <property type="molecule type" value="Genomic_DNA"/>
</dbReference>
<comment type="caution">
    <text evidence="1">The sequence shown here is derived from an EMBL/GenBank/DDBJ whole genome shotgun (WGS) entry which is preliminary data.</text>
</comment>
<dbReference type="Proteomes" id="UP000813461">
    <property type="component" value="Unassembled WGS sequence"/>
</dbReference>
<reference evidence="1" key="1">
    <citation type="journal article" date="2021" name="Nat. Commun.">
        <title>Genetic determinants of endophytism in the Arabidopsis root mycobiome.</title>
        <authorList>
            <person name="Mesny F."/>
            <person name="Miyauchi S."/>
            <person name="Thiergart T."/>
            <person name="Pickel B."/>
            <person name="Atanasova L."/>
            <person name="Karlsson M."/>
            <person name="Huettel B."/>
            <person name="Barry K.W."/>
            <person name="Haridas S."/>
            <person name="Chen C."/>
            <person name="Bauer D."/>
            <person name="Andreopoulos W."/>
            <person name="Pangilinan J."/>
            <person name="LaButti K."/>
            <person name="Riley R."/>
            <person name="Lipzen A."/>
            <person name="Clum A."/>
            <person name="Drula E."/>
            <person name="Henrissat B."/>
            <person name="Kohler A."/>
            <person name="Grigoriev I.V."/>
            <person name="Martin F.M."/>
            <person name="Hacquard S."/>
        </authorList>
    </citation>
    <scope>NUCLEOTIDE SEQUENCE</scope>
    <source>
        <strain evidence="1">MPI-SDFR-AT-0120</strain>
    </source>
</reference>